<dbReference type="AlphaFoldDB" id="A0A3L8D4R6"/>
<reference evidence="8" key="1">
    <citation type="journal article" date="2018" name="Genome Res.">
        <title>The genomic architecture and molecular evolution of ant odorant receptors.</title>
        <authorList>
            <person name="McKenzie S.K."/>
            <person name="Kronauer D.J.C."/>
        </authorList>
    </citation>
    <scope>NUCLEOTIDE SEQUENCE [LARGE SCALE GENOMIC DNA]</scope>
    <source>
        <strain evidence="8">Clonal line C1</strain>
    </source>
</reference>
<evidence type="ECO:0000256" key="4">
    <source>
        <dbReference type="ARBA" id="ARBA00022989"/>
    </source>
</evidence>
<protein>
    <recommendedName>
        <fullName evidence="7">MICOS complex subunit</fullName>
    </recommendedName>
</protein>
<dbReference type="GO" id="GO:0061617">
    <property type="term" value="C:MICOS complex"/>
    <property type="evidence" value="ECO:0007669"/>
    <property type="project" value="UniProtKB-UniRule"/>
</dbReference>
<dbReference type="Pfam" id="PF09769">
    <property type="entry name" value="ApoO"/>
    <property type="match status" value="1"/>
</dbReference>
<comment type="caution">
    <text evidence="8">The sequence shown here is derived from an EMBL/GenBank/DDBJ whole genome shotgun (WGS) entry which is preliminary data.</text>
</comment>
<dbReference type="OrthoDB" id="5973346at2759"/>
<keyword evidence="5 7" id="KW-0496">Mitochondrion</keyword>
<evidence type="ECO:0000256" key="6">
    <source>
        <dbReference type="ARBA" id="ARBA00023136"/>
    </source>
</evidence>
<evidence type="ECO:0000256" key="1">
    <source>
        <dbReference type="ARBA" id="ARBA00004325"/>
    </source>
</evidence>
<name>A0A3L8D4R6_OOCBI</name>
<dbReference type="EMBL" id="QOIP01000013">
    <property type="protein sequence ID" value="RLU15487.1"/>
    <property type="molecule type" value="Genomic_DNA"/>
</dbReference>
<dbReference type="Proteomes" id="UP000279307">
    <property type="component" value="Chromosome 13"/>
</dbReference>
<keyword evidence="7" id="KW-0999">Mitochondrion inner membrane</keyword>
<evidence type="ECO:0000256" key="5">
    <source>
        <dbReference type="ARBA" id="ARBA00023128"/>
    </source>
</evidence>
<comment type="similarity">
    <text evidence="2">Belongs to the apolipoprotein O/MICOS complex subunit Mic27 family.</text>
</comment>
<organism evidence="8">
    <name type="scientific">Ooceraea biroi</name>
    <name type="common">Clonal raider ant</name>
    <name type="synonym">Cerapachys biroi</name>
    <dbReference type="NCBI Taxonomy" id="2015173"/>
    <lineage>
        <taxon>Eukaryota</taxon>
        <taxon>Metazoa</taxon>
        <taxon>Ecdysozoa</taxon>
        <taxon>Arthropoda</taxon>
        <taxon>Hexapoda</taxon>
        <taxon>Insecta</taxon>
        <taxon>Pterygota</taxon>
        <taxon>Neoptera</taxon>
        <taxon>Endopterygota</taxon>
        <taxon>Hymenoptera</taxon>
        <taxon>Apocrita</taxon>
        <taxon>Aculeata</taxon>
        <taxon>Formicoidea</taxon>
        <taxon>Formicidae</taxon>
        <taxon>Dorylinae</taxon>
        <taxon>Ooceraea</taxon>
    </lineage>
</organism>
<proteinExistence type="inferred from homology"/>
<evidence type="ECO:0000313" key="8">
    <source>
        <dbReference type="EMBL" id="RLU15487.1"/>
    </source>
</evidence>
<dbReference type="InterPro" id="IPR019166">
    <property type="entry name" value="MIC26/MIC27"/>
</dbReference>
<accession>A0A3L8D4R6</accession>
<dbReference type="GO" id="GO:0042407">
    <property type="term" value="P:cristae formation"/>
    <property type="evidence" value="ECO:0007669"/>
    <property type="project" value="InterPro"/>
</dbReference>
<dbReference type="PANTHER" id="PTHR14564">
    <property type="entry name" value="MICOS COMPLEX SUBUNIT MIC26 / MIC27 FAMILY MEMBER"/>
    <property type="match status" value="1"/>
</dbReference>
<keyword evidence="3" id="KW-0812">Transmembrane</keyword>
<keyword evidence="6" id="KW-0472">Membrane</keyword>
<evidence type="ECO:0000256" key="3">
    <source>
        <dbReference type="ARBA" id="ARBA00022692"/>
    </source>
</evidence>
<evidence type="ECO:0000256" key="7">
    <source>
        <dbReference type="RuleBase" id="RU363021"/>
    </source>
</evidence>
<gene>
    <name evidence="8" type="ORF">DMN91_012481</name>
</gene>
<reference evidence="8" key="2">
    <citation type="submission" date="2018-07" db="EMBL/GenBank/DDBJ databases">
        <authorList>
            <person name="Mckenzie S.K."/>
            <person name="Kronauer D.J.C."/>
        </authorList>
    </citation>
    <scope>NUCLEOTIDE SEQUENCE</scope>
    <source>
        <strain evidence="8">Clonal line C1</strain>
    </source>
</reference>
<evidence type="ECO:0000256" key="2">
    <source>
        <dbReference type="ARBA" id="ARBA00010904"/>
    </source>
</evidence>
<sequence length="270" mass="29769">MSYTKSWSLPSEIYSFFKKILMPCGLCAAVPVVKPANSSQDSMPADSHESKIKELIRPSELPIYTFEDDYCKQSPCKECPPSALEQNISKVRKSIQAVVSEYQHYTGVVSDTISIGYEHSNSLLDYLREESNVMPRMGAIGIGGLAGLILGLRGRTFKRIVYSSTGAVTMAAICYPRKVEEGFDAAKHYVNVGYNFIYGVKPGDDQQLGTKSELPDVKIPTSFSEFVDLTVNTGSMISSAVVDFASNTYAYLSTKKEDNQSPTKLETKQD</sequence>
<comment type="function">
    <text evidence="7">Component of the MICOS complex, a large protein complex of the mitochondrial inner membrane that plays crucial roles in the maintenance of crista junctions, inner membrane architecture, and formation of contact sites to the outer membrane.</text>
</comment>
<dbReference type="InterPro" id="IPR033182">
    <property type="entry name" value="MIC26/MIC27_animal"/>
</dbReference>
<comment type="subunit">
    <text evidence="7">Component of the mitochondrial contact site and cristae organizing system (MICOS) complex.</text>
</comment>
<keyword evidence="4" id="KW-1133">Transmembrane helix</keyword>
<comment type="subcellular location">
    <subcellularLocation>
        <location evidence="7">Mitochondrion inner membrane</location>
    </subcellularLocation>
    <subcellularLocation>
        <location evidence="1">Mitochondrion membrane</location>
    </subcellularLocation>
</comment>